<keyword evidence="2 3" id="KW-0663">Pyridoxal phosphate</keyword>
<dbReference type="Gene3D" id="3.90.1150.10">
    <property type="entry name" value="Aspartate Aminotransferase, domain 1"/>
    <property type="match status" value="1"/>
</dbReference>
<dbReference type="Proteomes" id="UP000035021">
    <property type="component" value="Unassembled WGS sequence"/>
</dbReference>
<dbReference type="PANTHER" id="PTHR43094:SF1">
    <property type="entry name" value="AMINOTRANSFERASE CLASS-III"/>
    <property type="match status" value="1"/>
</dbReference>
<dbReference type="Gene3D" id="3.40.640.10">
    <property type="entry name" value="Type I PLP-dependent aspartate aminotransferase-like (Major domain)"/>
    <property type="match status" value="1"/>
</dbReference>
<evidence type="ECO:0000256" key="2">
    <source>
        <dbReference type="ARBA" id="ARBA00022898"/>
    </source>
</evidence>
<dbReference type="PROSITE" id="PS00600">
    <property type="entry name" value="AA_TRANSFER_CLASS_3"/>
    <property type="match status" value="1"/>
</dbReference>
<evidence type="ECO:0000313" key="5">
    <source>
        <dbReference type="Proteomes" id="UP000035021"/>
    </source>
</evidence>
<dbReference type="InterPro" id="IPR015421">
    <property type="entry name" value="PyrdxlP-dep_Trfase_major"/>
</dbReference>
<dbReference type="PIRSF" id="PIRSF000521">
    <property type="entry name" value="Transaminase_4ab_Lys_Orn"/>
    <property type="match status" value="1"/>
</dbReference>
<proteinExistence type="inferred from homology"/>
<protein>
    <submittedName>
        <fullName evidence="4">Aminotransferase</fullName>
    </submittedName>
</protein>
<keyword evidence="5" id="KW-1185">Reference proteome</keyword>
<dbReference type="PANTHER" id="PTHR43094">
    <property type="entry name" value="AMINOTRANSFERASE"/>
    <property type="match status" value="1"/>
</dbReference>
<dbReference type="InterPro" id="IPR049704">
    <property type="entry name" value="Aminotrans_3_PPA_site"/>
</dbReference>
<evidence type="ECO:0000256" key="1">
    <source>
        <dbReference type="ARBA" id="ARBA00008954"/>
    </source>
</evidence>
<name>A0ABQ0IIY1_9ACTN</name>
<dbReference type="Pfam" id="PF00202">
    <property type="entry name" value="Aminotran_3"/>
    <property type="match status" value="1"/>
</dbReference>
<evidence type="ECO:0000256" key="3">
    <source>
        <dbReference type="RuleBase" id="RU003560"/>
    </source>
</evidence>
<dbReference type="InterPro" id="IPR005814">
    <property type="entry name" value="Aminotrans_3"/>
</dbReference>
<sequence length="433" mass="45627">MMLPGYGAVGRAPTSPGIMMGMSESSGALWHGFADMGAVTANGPFVVTRGEGTRIYDRDGKEYLDATAGLWFTNIGHGRTEIAEAVSRQLTSIAHYSNFGDIASDVTLRLAEELAQIAPVPGSKIFFTSGGSDSIDTAVKLARRYWVEQGKPEKRVVVSRTKAYHGMHAAGTSLAGIPLNHDGYGELMHDVQNVDWDDAKSLLGLVERVGAENIAAFFCEPIIGAGGIYLPPEGYLAEVRAICRDHDILFVADEVVTGFGRIGGDSWFASARFDLQPDMITTAKGLTSGYVPMGAVFAAPRVAEPFFAGGVWFRHGYTYGGHAAAAAAALANLDIIRREGLLAEATRLEGDLAAALSPLAELDSVSEVRTGLGAVTAVQLADPSTAPAAVLKLREHGVSTRAAGQGALQISPAFVMTTAEVGELADRIRTALS</sequence>
<gene>
    <name evidence="4" type="ORF">GP2_006_00970</name>
</gene>
<keyword evidence="4" id="KW-0808">Transferase</keyword>
<dbReference type="InterPro" id="IPR015422">
    <property type="entry name" value="PyrdxlP-dep_Trfase_small"/>
</dbReference>
<evidence type="ECO:0000313" key="4">
    <source>
        <dbReference type="EMBL" id="GAC82941.1"/>
    </source>
</evidence>
<dbReference type="SUPFAM" id="SSF53383">
    <property type="entry name" value="PLP-dependent transferases"/>
    <property type="match status" value="1"/>
</dbReference>
<comment type="caution">
    <text evidence="4">The sequence shown here is derived from an EMBL/GenBank/DDBJ whole genome shotgun (WGS) entry which is preliminary data.</text>
</comment>
<dbReference type="CDD" id="cd00610">
    <property type="entry name" value="OAT_like"/>
    <property type="match status" value="1"/>
</dbReference>
<organism evidence="4 5">
    <name type="scientific">Gordonia paraffinivorans NBRC 108238</name>
    <dbReference type="NCBI Taxonomy" id="1223543"/>
    <lineage>
        <taxon>Bacteria</taxon>
        <taxon>Bacillati</taxon>
        <taxon>Actinomycetota</taxon>
        <taxon>Actinomycetes</taxon>
        <taxon>Mycobacteriales</taxon>
        <taxon>Gordoniaceae</taxon>
        <taxon>Gordonia</taxon>
    </lineage>
</organism>
<accession>A0ABQ0IIY1</accession>
<keyword evidence="4" id="KW-0032">Aminotransferase</keyword>
<dbReference type="InterPro" id="IPR015424">
    <property type="entry name" value="PyrdxlP-dep_Trfase"/>
</dbReference>
<comment type="similarity">
    <text evidence="1 3">Belongs to the class-III pyridoxal-phosphate-dependent aminotransferase family.</text>
</comment>
<dbReference type="EMBL" id="BAOQ01000006">
    <property type="protein sequence ID" value="GAC82941.1"/>
    <property type="molecule type" value="Genomic_DNA"/>
</dbReference>
<reference evidence="4 5" key="1">
    <citation type="submission" date="2013-02" db="EMBL/GenBank/DDBJ databases">
        <title>Whole genome shotgun sequence of Gordonia paraffinivorans NBRC 108238.</title>
        <authorList>
            <person name="Isaki-Nakamura S."/>
            <person name="Hosoyama A."/>
            <person name="Tsuchikane K."/>
            <person name="Ando Y."/>
            <person name="Baba S."/>
            <person name="Ohji S."/>
            <person name="Hamada M."/>
            <person name="Tamura T."/>
            <person name="Yamazoe A."/>
            <person name="Yamazaki S."/>
            <person name="Fujita N."/>
        </authorList>
    </citation>
    <scope>NUCLEOTIDE SEQUENCE [LARGE SCALE GENOMIC DNA]</scope>
    <source>
        <strain evidence="4 5">NBRC 108238</strain>
    </source>
</reference>
<dbReference type="GO" id="GO:0008483">
    <property type="term" value="F:transaminase activity"/>
    <property type="evidence" value="ECO:0007669"/>
    <property type="project" value="UniProtKB-KW"/>
</dbReference>